<proteinExistence type="predicted"/>
<reference evidence="2 3" key="2">
    <citation type="submission" date="2018-11" db="EMBL/GenBank/DDBJ databases">
        <authorList>
            <consortium name="Pathogen Informatics"/>
        </authorList>
    </citation>
    <scope>NUCLEOTIDE SEQUENCE [LARGE SCALE GENOMIC DNA]</scope>
</reference>
<organism evidence="4">
    <name type="scientific">Soboliphyme baturini</name>
    <dbReference type="NCBI Taxonomy" id="241478"/>
    <lineage>
        <taxon>Eukaryota</taxon>
        <taxon>Metazoa</taxon>
        <taxon>Ecdysozoa</taxon>
        <taxon>Nematoda</taxon>
        <taxon>Enoplea</taxon>
        <taxon>Dorylaimia</taxon>
        <taxon>Dioctophymatida</taxon>
        <taxon>Dioctophymatoidea</taxon>
        <taxon>Soboliphymatidae</taxon>
        <taxon>Soboliphyme</taxon>
    </lineage>
</organism>
<dbReference type="AlphaFoldDB" id="A0A183IID1"/>
<accession>A0A183IID1</accession>
<gene>
    <name evidence="2" type="ORF">SBAD_LOCUS3373</name>
</gene>
<dbReference type="Proteomes" id="UP000270296">
    <property type="component" value="Unassembled WGS sequence"/>
</dbReference>
<evidence type="ECO:0000313" key="3">
    <source>
        <dbReference type="Proteomes" id="UP000270296"/>
    </source>
</evidence>
<protein>
    <submittedName>
        <fullName evidence="4">FolB domain-containing protein</fullName>
    </submittedName>
</protein>
<feature type="compositionally biased region" description="Basic and acidic residues" evidence="1">
    <location>
        <begin position="1"/>
        <end position="16"/>
    </location>
</feature>
<sequence length="130" mass="14297">MDEAKPRSSPEGDHLPARNTSSPVALNLGCVRFGGTCSTPADDKNHLVAQFSVAGDNRHGLHGLTATARFYLPRLQSAERLNELSSKLAHYFRNGAKLLWLEVLELSVHEVLLVGVEKNRPERDDCAEAH</sequence>
<evidence type="ECO:0000313" key="4">
    <source>
        <dbReference type="WBParaSite" id="SBAD_0000353101-mRNA-1"/>
    </source>
</evidence>
<evidence type="ECO:0000256" key="1">
    <source>
        <dbReference type="SAM" id="MobiDB-lite"/>
    </source>
</evidence>
<keyword evidence="3" id="KW-1185">Reference proteome</keyword>
<evidence type="ECO:0000313" key="2">
    <source>
        <dbReference type="EMBL" id="VDP00943.1"/>
    </source>
</evidence>
<feature type="region of interest" description="Disordered" evidence="1">
    <location>
        <begin position="1"/>
        <end position="20"/>
    </location>
</feature>
<reference evidence="4" key="1">
    <citation type="submission" date="2016-06" db="UniProtKB">
        <authorList>
            <consortium name="WormBaseParasite"/>
        </authorList>
    </citation>
    <scope>IDENTIFICATION</scope>
</reference>
<name>A0A183IID1_9BILA</name>
<dbReference type="EMBL" id="UZAM01007712">
    <property type="protein sequence ID" value="VDP00943.1"/>
    <property type="molecule type" value="Genomic_DNA"/>
</dbReference>
<dbReference type="WBParaSite" id="SBAD_0000353101-mRNA-1">
    <property type="protein sequence ID" value="SBAD_0000353101-mRNA-1"/>
    <property type="gene ID" value="SBAD_0000353101"/>
</dbReference>